<keyword evidence="6" id="KW-1185">Reference proteome</keyword>
<keyword evidence="3" id="KW-0583">PHB biosynthesis</keyword>
<evidence type="ECO:0000313" key="6">
    <source>
        <dbReference type="Proteomes" id="UP001202674"/>
    </source>
</evidence>
<gene>
    <name evidence="5" type="ORF">AArcSt11_04680</name>
</gene>
<comment type="caution">
    <text evidence="5">The sequence shown here is derived from an EMBL/GenBank/DDBJ whole genome shotgun (WGS) entry which is preliminary data.</text>
</comment>
<proteinExistence type="predicted"/>
<evidence type="ECO:0000256" key="1">
    <source>
        <dbReference type="ARBA" id="ARBA00004683"/>
    </source>
</evidence>
<dbReference type="Proteomes" id="UP001202674">
    <property type="component" value="Unassembled WGS sequence"/>
</dbReference>
<keyword evidence="4" id="KW-0175">Coiled coil</keyword>
<name>A0AAE3FPU7_9EURY</name>
<dbReference type="AlphaFoldDB" id="A0AAE3FPU7"/>
<sequence>MTDTYDTDAVQNSWTEFMEQMNEQFVDAFEENIEAQAEFVEAWSDTVDSASSDEQLSEGVEGYARAYQVWMEAAEEMVERTGDAAAGEDVSVDEFRDIWLNNANQAFKEVMSTSAFAAMTGETVGDALEVQQMADESAEATLRQLRMPTQSDVEEIGERLVELERRQHAVEQKIDRVLEHVQDGE</sequence>
<protein>
    <recommendedName>
        <fullName evidence="2">Poly(3-hydroxyalkanoate) polymerase subunit PhaE</fullName>
    </recommendedName>
</protein>
<feature type="coiled-coil region" evidence="4">
    <location>
        <begin position="153"/>
        <end position="180"/>
    </location>
</feature>
<reference evidence="5 6" key="1">
    <citation type="journal article" date="2022" name="Syst. Appl. Microbiol.">
        <title>Natronocalculus amylovorans gen. nov., sp. nov., and Natranaeroarchaeum aerophilus sp. nov., dominant culturable amylolytic natronoarchaea from hypersaline soda lakes in southwestern Siberia.</title>
        <authorList>
            <person name="Sorokin D.Y."/>
            <person name="Elcheninov A.G."/>
            <person name="Khizhniak T.V."/>
            <person name="Koenen M."/>
            <person name="Bale N.J."/>
            <person name="Damste J.S.S."/>
            <person name="Kublanov I.V."/>
        </authorList>
    </citation>
    <scope>NUCLEOTIDE SEQUENCE [LARGE SCALE GENOMIC DNA]</scope>
    <source>
        <strain evidence="5 6">AArc-St1-1</strain>
    </source>
</reference>
<dbReference type="Pfam" id="PF09712">
    <property type="entry name" value="PHA_synth_III_E"/>
    <property type="match status" value="1"/>
</dbReference>
<comment type="pathway">
    <text evidence="1">Biopolymer metabolism; poly-(R)-3-hydroxybutanoate biosynthesis.</text>
</comment>
<evidence type="ECO:0000256" key="2">
    <source>
        <dbReference type="ARBA" id="ARBA00019066"/>
    </source>
</evidence>
<evidence type="ECO:0000256" key="3">
    <source>
        <dbReference type="ARBA" id="ARBA00022752"/>
    </source>
</evidence>
<evidence type="ECO:0000313" key="5">
    <source>
        <dbReference type="EMBL" id="MCL9812946.1"/>
    </source>
</evidence>
<accession>A0AAE3FPU7</accession>
<dbReference type="EMBL" id="JAKRVY010000002">
    <property type="protein sequence ID" value="MCL9812946.1"/>
    <property type="molecule type" value="Genomic_DNA"/>
</dbReference>
<dbReference type="RefSeq" id="WP_250595086.1">
    <property type="nucleotide sequence ID" value="NZ_JAKRVY010000002.1"/>
</dbReference>
<organism evidence="5 6">
    <name type="scientific">Natranaeroarchaeum aerophilus</name>
    <dbReference type="NCBI Taxonomy" id="2917711"/>
    <lineage>
        <taxon>Archaea</taxon>
        <taxon>Methanobacteriati</taxon>
        <taxon>Methanobacteriota</taxon>
        <taxon>Stenosarchaea group</taxon>
        <taxon>Halobacteria</taxon>
        <taxon>Halobacteriales</taxon>
        <taxon>Natronoarchaeaceae</taxon>
        <taxon>Natranaeroarchaeum</taxon>
    </lineage>
</organism>
<dbReference type="GO" id="GO:0042619">
    <property type="term" value="P:poly-hydroxybutyrate biosynthetic process"/>
    <property type="evidence" value="ECO:0007669"/>
    <property type="project" value="UniProtKB-KW"/>
</dbReference>
<dbReference type="InterPro" id="IPR010123">
    <property type="entry name" value="PHA_synth_III_E"/>
</dbReference>
<evidence type="ECO:0000256" key="4">
    <source>
        <dbReference type="SAM" id="Coils"/>
    </source>
</evidence>